<organism evidence="2 3">
    <name type="scientific">Channa striata</name>
    <name type="common">Snakehead murrel</name>
    <name type="synonym">Ophicephalus striatus</name>
    <dbReference type="NCBI Taxonomy" id="64152"/>
    <lineage>
        <taxon>Eukaryota</taxon>
        <taxon>Metazoa</taxon>
        <taxon>Chordata</taxon>
        <taxon>Craniata</taxon>
        <taxon>Vertebrata</taxon>
        <taxon>Euteleostomi</taxon>
        <taxon>Actinopterygii</taxon>
        <taxon>Neopterygii</taxon>
        <taxon>Teleostei</taxon>
        <taxon>Neoteleostei</taxon>
        <taxon>Acanthomorphata</taxon>
        <taxon>Anabantaria</taxon>
        <taxon>Anabantiformes</taxon>
        <taxon>Channoidei</taxon>
        <taxon>Channidae</taxon>
        <taxon>Channa</taxon>
    </lineage>
</organism>
<feature type="region of interest" description="Disordered" evidence="1">
    <location>
        <begin position="22"/>
        <end position="59"/>
    </location>
</feature>
<name>A0AA88SDC7_CHASR</name>
<keyword evidence="3" id="KW-1185">Reference proteome</keyword>
<dbReference type="EMBL" id="JAUPFM010000013">
    <property type="protein sequence ID" value="KAK2833870.1"/>
    <property type="molecule type" value="Genomic_DNA"/>
</dbReference>
<comment type="caution">
    <text evidence="2">The sequence shown here is derived from an EMBL/GenBank/DDBJ whole genome shotgun (WGS) entry which is preliminary data.</text>
</comment>
<accession>A0AA88SDC7</accession>
<evidence type="ECO:0000256" key="1">
    <source>
        <dbReference type="SAM" id="MobiDB-lite"/>
    </source>
</evidence>
<protein>
    <submittedName>
        <fullName evidence="2">Uncharacterized protein</fullName>
    </submittedName>
</protein>
<dbReference type="Proteomes" id="UP001187415">
    <property type="component" value="Unassembled WGS sequence"/>
</dbReference>
<proteinExistence type="predicted"/>
<reference evidence="2" key="1">
    <citation type="submission" date="2023-07" db="EMBL/GenBank/DDBJ databases">
        <title>Chromosome-level Genome Assembly of Striped Snakehead (Channa striata).</title>
        <authorList>
            <person name="Liu H."/>
        </authorList>
    </citation>
    <scope>NUCLEOTIDE SEQUENCE</scope>
    <source>
        <strain evidence="2">Gz</strain>
        <tissue evidence="2">Muscle</tissue>
    </source>
</reference>
<dbReference type="AlphaFoldDB" id="A0AA88SDC7"/>
<gene>
    <name evidence="2" type="ORF">Q5P01_017759</name>
</gene>
<evidence type="ECO:0000313" key="3">
    <source>
        <dbReference type="Proteomes" id="UP001187415"/>
    </source>
</evidence>
<feature type="compositionally biased region" description="Acidic residues" evidence="1">
    <location>
        <begin position="26"/>
        <end position="51"/>
    </location>
</feature>
<sequence length="107" mass="11703">MLLRILTNTVWRVSGWSLRQLQSLPTEEEAEAGEAGEEEEEEEESPGEEGGEPTHCVSSPALLHPHITLSVSAPIGSLRPRLTLDLYARLQAGSHRLLVCTTGIETM</sequence>
<evidence type="ECO:0000313" key="2">
    <source>
        <dbReference type="EMBL" id="KAK2833870.1"/>
    </source>
</evidence>